<accession>A0A285NU00</accession>
<dbReference type="InterPro" id="IPR039718">
    <property type="entry name" value="Rrm1"/>
</dbReference>
<dbReference type="SUPFAM" id="SSF48168">
    <property type="entry name" value="R1 subunit of ribonucleotide reductase, N-terminal domain"/>
    <property type="match status" value="1"/>
</dbReference>
<dbReference type="Proteomes" id="UP000218627">
    <property type="component" value="Unassembled WGS sequence"/>
</dbReference>
<keyword evidence="6 10" id="KW-0560">Oxidoreductase</keyword>
<dbReference type="GO" id="GO:0005971">
    <property type="term" value="C:ribonucleoside-diphosphate reductase complex"/>
    <property type="evidence" value="ECO:0007669"/>
    <property type="project" value="TreeGrafter"/>
</dbReference>
<keyword evidence="3" id="KW-0021">Allosteric enzyme</keyword>
<dbReference type="AlphaFoldDB" id="A0A285NU00"/>
<dbReference type="Gene3D" id="3.20.70.20">
    <property type="match status" value="1"/>
</dbReference>
<evidence type="ECO:0000256" key="4">
    <source>
        <dbReference type="ARBA" id="ARBA00022741"/>
    </source>
</evidence>
<dbReference type="SUPFAM" id="SSF51998">
    <property type="entry name" value="PFL-like glycyl radical enzymes"/>
    <property type="match status" value="1"/>
</dbReference>
<protein>
    <recommendedName>
        <fullName evidence="2 10">Ribonucleoside-diphosphate reductase</fullName>
        <ecNumber evidence="2 10">1.17.4.1</ecNumber>
    </recommendedName>
</protein>
<evidence type="ECO:0000256" key="8">
    <source>
        <dbReference type="ARBA" id="ARBA00047754"/>
    </source>
</evidence>
<evidence type="ECO:0000256" key="1">
    <source>
        <dbReference type="ARBA" id="ARBA00010406"/>
    </source>
</evidence>
<dbReference type="PROSITE" id="PS00089">
    <property type="entry name" value="RIBORED_LARGE"/>
    <property type="match status" value="1"/>
</dbReference>
<proteinExistence type="inferred from homology"/>
<evidence type="ECO:0000313" key="13">
    <source>
        <dbReference type="Proteomes" id="UP000218627"/>
    </source>
</evidence>
<evidence type="ECO:0000256" key="10">
    <source>
        <dbReference type="RuleBase" id="RU003410"/>
    </source>
</evidence>
<dbReference type="InterPro" id="IPR013346">
    <property type="entry name" value="NrdE_NrdA_C"/>
</dbReference>
<dbReference type="EMBL" id="OBEN01000002">
    <property type="protein sequence ID" value="SNZ12962.1"/>
    <property type="molecule type" value="Genomic_DNA"/>
</dbReference>
<reference evidence="13" key="1">
    <citation type="submission" date="2017-09" db="EMBL/GenBank/DDBJ databases">
        <authorList>
            <person name="Varghese N."/>
            <person name="Submissions S."/>
        </authorList>
    </citation>
    <scope>NUCLEOTIDE SEQUENCE [LARGE SCALE GENOMIC DNA]</scope>
    <source>
        <strain evidence="13">DSM 2913</strain>
    </source>
</reference>
<feature type="domain" description="ATP-cone" evidence="11">
    <location>
        <begin position="27"/>
        <end position="116"/>
    </location>
</feature>
<keyword evidence="13" id="KW-1185">Reference proteome</keyword>
<name>A0A285NU00_9AQUI</name>
<evidence type="ECO:0000256" key="5">
    <source>
        <dbReference type="ARBA" id="ARBA00022840"/>
    </source>
</evidence>
<keyword evidence="7 10" id="KW-0215">Deoxyribonucleotide synthesis</keyword>
<dbReference type="PRINTS" id="PR01183">
    <property type="entry name" value="RIBORDTASEM1"/>
</dbReference>
<dbReference type="Pfam" id="PF03477">
    <property type="entry name" value="ATP-cone"/>
    <property type="match status" value="1"/>
</dbReference>
<dbReference type="PANTHER" id="PTHR11573">
    <property type="entry name" value="RIBONUCLEOSIDE-DIPHOSPHATE REDUCTASE LARGE CHAIN"/>
    <property type="match status" value="1"/>
</dbReference>
<evidence type="ECO:0000256" key="2">
    <source>
        <dbReference type="ARBA" id="ARBA00012274"/>
    </source>
</evidence>
<dbReference type="GO" id="GO:0005524">
    <property type="term" value="F:ATP binding"/>
    <property type="evidence" value="ECO:0007669"/>
    <property type="project" value="UniProtKB-UniRule"/>
</dbReference>
<evidence type="ECO:0000313" key="12">
    <source>
        <dbReference type="EMBL" id="SNZ12962.1"/>
    </source>
</evidence>
<dbReference type="Pfam" id="PF02867">
    <property type="entry name" value="Ribonuc_red_lgC"/>
    <property type="match status" value="1"/>
</dbReference>
<dbReference type="PANTHER" id="PTHR11573:SF6">
    <property type="entry name" value="RIBONUCLEOSIDE-DIPHOSPHATE REDUCTASE LARGE SUBUNIT"/>
    <property type="match status" value="1"/>
</dbReference>
<dbReference type="PROSITE" id="PS51161">
    <property type="entry name" value="ATP_CONE"/>
    <property type="match status" value="1"/>
</dbReference>
<dbReference type="InterPro" id="IPR005144">
    <property type="entry name" value="ATP-cone_dom"/>
</dbReference>
<dbReference type="NCBIfam" id="TIGR02506">
    <property type="entry name" value="NrdE_NrdA"/>
    <property type="match status" value="1"/>
</dbReference>
<dbReference type="InterPro" id="IPR013509">
    <property type="entry name" value="RNR_lsu_N"/>
</dbReference>
<dbReference type="InterPro" id="IPR008926">
    <property type="entry name" value="RNR_R1-su_N"/>
</dbReference>
<evidence type="ECO:0000256" key="3">
    <source>
        <dbReference type="ARBA" id="ARBA00022533"/>
    </source>
</evidence>
<dbReference type="Pfam" id="PF00317">
    <property type="entry name" value="Ribonuc_red_lgN"/>
    <property type="match status" value="1"/>
</dbReference>
<dbReference type="CDD" id="cd01679">
    <property type="entry name" value="RNR_I"/>
    <property type="match status" value="1"/>
</dbReference>
<dbReference type="FunFam" id="3.20.70.20:FF:000014">
    <property type="entry name" value="Ribonucleoside-diphosphate reductase"/>
    <property type="match status" value="1"/>
</dbReference>
<evidence type="ECO:0000256" key="6">
    <source>
        <dbReference type="ARBA" id="ARBA00023002"/>
    </source>
</evidence>
<dbReference type="GO" id="GO:0004748">
    <property type="term" value="F:ribonucleoside-diphosphate reductase activity, thioredoxin disulfide as acceptor"/>
    <property type="evidence" value="ECO:0007669"/>
    <property type="project" value="UniProtKB-EC"/>
</dbReference>
<comment type="catalytic activity">
    <reaction evidence="8 10">
        <text>a 2'-deoxyribonucleoside 5'-diphosphate + [thioredoxin]-disulfide + H2O = a ribonucleoside 5'-diphosphate + [thioredoxin]-dithiol</text>
        <dbReference type="Rhea" id="RHEA:23252"/>
        <dbReference type="Rhea" id="RHEA-COMP:10698"/>
        <dbReference type="Rhea" id="RHEA-COMP:10700"/>
        <dbReference type="ChEBI" id="CHEBI:15377"/>
        <dbReference type="ChEBI" id="CHEBI:29950"/>
        <dbReference type="ChEBI" id="CHEBI:50058"/>
        <dbReference type="ChEBI" id="CHEBI:57930"/>
        <dbReference type="ChEBI" id="CHEBI:73316"/>
        <dbReference type="EC" id="1.17.4.1"/>
    </reaction>
</comment>
<sequence length="793" mass="91592">MVAQKKAGYKYSSRRLLSAYERKGKVMYVIKRNGLKESMDISKIRIVIDFACKGLRVDPLELEADAQIQFREGITTKEIQQLLIRTAAEKVSPQSPDWQYVAARLLLYDLYKDVGHLRGYKVKDKINGKYKPYNPDSFFELVRTYAERGIYGDYLLKEYSKEDFNTLARYMDPDRDLLFNYTGIKVLYDRYLVRDEDGNVIELPQEMYMLIAMTLAIPERKEDRIKYTKLFYDLMSKHEVSLATPTLMNARRPHTQLSSCFVLTVDDDLYDIFDNVQKAGQISKFAGGLGIYLGKIRATGSPIRKFKGASSGVLPVVKILNDVMVYVDQLGMRKGSASITLDIWHKDVLEFLEVKTNVGDERKKAHDIHPAISIPDLFMKRLKNRENWTLLDPYYCKNVKDGKNLEDLYGEEFEEVYQRLEREVPPDAKKEVDAFELWKRLLTVVFETGEPYIFFRDTANKFNPNKHCGMVYSSNLCHEIVQNMSVSQHVEDSLDPSTGLITHRKKSGDVVVCNLGSINLGKVYEKADIERVVPLLVRMLDNVISMNYYAIKEAEYTNRRYRAIGIGVSNYHYCLVKNNILWESEEHLRFANSLFERIAYYAIKGSMELAKERGKYELFDGSDWSKGVFFGRSAEENQRLSEQNGNNLDWIGLAEEVKRYGLRNAYLLALMPTGSTSLIVGATPSIDPIFAKYYKEENMSGILPQVPPEIDKYFWHYKSAYLIDQEWVIKAGAERQKWIDQAQSLNLFIDPEQVDGPKLSRLYELAWELGLKTVYYCRSKSLTEIEECESCSA</sequence>
<dbReference type="InterPro" id="IPR000788">
    <property type="entry name" value="RNR_lg_C"/>
</dbReference>
<comment type="function">
    <text evidence="10">Provides the precursors necessary for DNA synthesis. Catalyzes the biosynthesis of deoxyribonucleotides from the corresponding ribonucleotides.</text>
</comment>
<dbReference type="EC" id="1.17.4.1" evidence="2 10"/>
<evidence type="ECO:0000256" key="9">
    <source>
        <dbReference type="PROSITE-ProRule" id="PRU00492"/>
    </source>
</evidence>
<evidence type="ECO:0000256" key="7">
    <source>
        <dbReference type="ARBA" id="ARBA00023116"/>
    </source>
</evidence>
<evidence type="ECO:0000259" key="11">
    <source>
        <dbReference type="PROSITE" id="PS51161"/>
    </source>
</evidence>
<dbReference type="GO" id="GO:0009263">
    <property type="term" value="P:deoxyribonucleotide biosynthetic process"/>
    <property type="evidence" value="ECO:0007669"/>
    <property type="project" value="UniProtKB-KW"/>
</dbReference>
<dbReference type="UniPathway" id="UPA00326"/>
<keyword evidence="4 9" id="KW-0547">Nucleotide-binding</keyword>
<gene>
    <name evidence="12" type="ORF">SAMN06265353_0569</name>
</gene>
<keyword evidence="5 9" id="KW-0067">ATP-binding</keyword>
<organism evidence="12 13">
    <name type="scientific">Hydrogenobacter hydrogenophilus</name>
    <dbReference type="NCBI Taxonomy" id="35835"/>
    <lineage>
        <taxon>Bacteria</taxon>
        <taxon>Pseudomonadati</taxon>
        <taxon>Aquificota</taxon>
        <taxon>Aquificia</taxon>
        <taxon>Aquificales</taxon>
        <taxon>Aquificaceae</taxon>
        <taxon>Hydrogenobacter</taxon>
    </lineage>
</organism>
<comment type="similarity">
    <text evidence="1 10">Belongs to the ribonucleoside diphosphate reductase large chain family.</text>
</comment>